<dbReference type="PANTHER" id="PTHR43345:SF5">
    <property type="entry name" value="3-ISOPROPYLMALATE DEHYDRATASE SMALL SUBUNIT"/>
    <property type="match status" value="1"/>
</dbReference>
<keyword evidence="9 10" id="KW-0100">Branched-chain amino acid biosynthesis</keyword>
<dbReference type="EMBL" id="CP022046">
    <property type="protein sequence ID" value="ASE33611.1"/>
    <property type="molecule type" value="Genomic_DNA"/>
</dbReference>
<dbReference type="RefSeq" id="WP_048540582.1">
    <property type="nucleotide sequence ID" value="NZ_CAJVGN010000001.1"/>
</dbReference>
<proteinExistence type="inferred from homology"/>
<comment type="pathway">
    <text evidence="3 10">Amino-acid biosynthesis; L-leucine biosynthesis; L-leucine from 3-methyl-2-oxobutanoate: step 2/4.</text>
</comment>
<keyword evidence="7 10" id="KW-0028">Amino-acid biosynthesis</keyword>
<evidence type="ECO:0000256" key="7">
    <source>
        <dbReference type="ARBA" id="ARBA00022605"/>
    </source>
</evidence>
<keyword evidence="8 10" id="KW-0456">Lyase</keyword>
<evidence type="ECO:0000259" key="11">
    <source>
        <dbReference type="Pfam" id="PF00694"/>
    </source>
</evidence>
<dbReference type="Proteomes" id="UP000197058">
    <property type="component" value="Chromosome"/>
</dbReference>
<dbReference type="KEGG" id="sscu:CEP64_03065"/>
<dbReference type="GO" id="GO:0003861">
    <property type="term" value="F:3-isopropylmalate dehydratase activity"/>
    <property type="evidence" value="ECO:0007669"/>
    <property type="project" value="UniProtKB-UniRule"/>
</dbReference>
<gene>
    <name evidence="10 12" type="primary">leuD</name>
    <name evidence="12" type="ORF">CEP64_03065</name>
</gene>
<dbReference type="HAMAP" id="MF_01031">
    <property type="entry name" value="LeuD_type1"/>
    <property type="match status" value="1"/>
</dbReference>
<sequence length="189" mass="21497">MEPINIFNGKTVPLLNDNIDTDQIIPKAFLKRISKTGFGPFLFDEWRYLEDGSDNPDFNLNKPEYKGASILISGDNFGCGSSREHAAWALKDFGFLIIIAGSFSDIFYMNCTKNGMLPIAIENKEDREAIAQHSEITIDLPDQLIITPEAKYHFDIDATWKNKLINGLDDIAITLTYEEQINQYEKMHN</sequence>
<evidence type="ECO:0000313" key="13">
    <source>
        <dbReference type="Proteomes" id="UP000197058"/>
    </source>
</evidence>
<dbReference type="CDD" id="cd01577">
    <property type="entry name" value="IPMI_Swivel"/>
    <property type="match status" value="1"/>
</dbReference>
<keyword evidence="6 10" id="KW-0432">Leucine biosynthesis</keyword>
<comment type="catalytic activity">
    <reaction evidence="1 10">
        <text>(2R,3S)-3-isopropylmalate = (2S)-2-isopropylmalate</text>
        <dbReference type="Rhea" id="RHEA:32287"/>
        <dbReference type="ChEBI" id="CHEBI:1178"/>
        <dbReference type="ChEBI" id="CHEBI:35121"/>
        <dbReference type="EC" id="4.2.1.33"/>
    </reaction>
</comment>
<dbReference type="GO" id="GO:0009316">
    <property type="term" value="C:3-isopropylmalate dehydratase complex"/>
    <property type="evidence" value="ECO:0007669"/>
    <property type="project" value="InterPro"/>
</dbReference>
<dbReference type="InterPro" id="IPR000573">
    <property type="entry name" value="AconitaseA/IPMdHydase_ssu_swvl"/>
</dbReference>
<dbReference type="Pfam" id="PF00694">
    <property type="entry name" value="Aconitase_C"/>
    <property type="match status" value="1"/>
</dbReference>
<dbReference type="GO" id="GO:0009098">
    <property type="term" value="P:L-leucine biosynthetic process"/>
    <property type="evidence" value="ECO:0007669"/>
    <property type="project" value="UniProtKB-UniRule"/>
</dbReference>
<dbReference type="InterPro" id="IPR004431">
    <property type="entry name" value="3-IsopropMal_deHydase_ssu"/>
</dbReference>
<dbReference type="GeneID" id="48592247"/>
<evidence type="ECO:0000256" key="3">
    <source>
        <dbReference type="ARBA" id="ARBA00004729"/>
    </source>
</evidence>
<dbReference type="NCBIfam" id="NF002458">
    <property type="entry name" value="PRK01641.1"/>
    <property type="match status" value="1"/>
</dbReference>
<dbReference type="Gene3D" id="3.20.19.10">
    <property type="entry name" value="Aconitase, domain 4"/>
    <property type="match status" value="1"/>
</dbReference>
<dbReference type="InterPro" id="IPR033940">
    <property type="entry name" value="IPMI_Swivel"/>
</dbReference>
<evidence type="ECO:0000313" key="12">
    <source>
        <dbReference type="EMBL" id="ASE33611.1"/>
    </source>
</evidence>
<dbReference type="AlphaFoldDB" id="A0AAI8DEJ4"/>
<comment type="subunit">
    <text evidence="5 10">Heterodimer of LeuC and LeuD.</text>
</comment>
<dbReference type="NCBIfam" id="TIGR00171">
    <property type="entry name" value="leuD"/>
    <property type="match status" value="1"/>
</dbReference>
<evidence type="ECO:0000256" key="1">
    <source>
        <dbReference type="ARBA" id="ARBA00000491"/>
    </source>
</evidence>
<dbReference type="InterPro" id="IPR015928">
    <property type="entry name" value="Aconitase/3IPM_dehydase_swvl"/>
</dbReference>
<protein>
    <recommendedName>
        <fullName evidence="10">3-isopropylmalate dehydratase small subunit</fullName>
        <ecNumber evidence="10">4.2.1.33</ecNumber>
    </recommendedName>
    <alternativeName>
        <fullName evidence="10">Alpha-IPM isomerase</fullName>
        <shortName evidence="10">IPMI</shortName>
    </alternativeName>
    <alternativeName>
        <fullName evidence="10">Isopropylmalate isomerase</fullName>
    </alternativeName>
</protein>
<feature type="domain" description="Aconitase A/isopropylmalate dehydratase small subunit swivel" evidence="11">
    <location>
        <begin position="4"/>
        <end position="123"/>
    </location>
</feature>
<comment type="similarity">
    <text evidence="4 10">Belongs to the LeuD family. LeuD type 1 subfamily.</text>
</comment>
<evidence type="ECO:0000256" key="9">
    <source>
        <dbReference type="ARBA" id="ARBA00023304"/>
    </source>
</evidence>
<dbReference type="InterPro" id="IPR050075">
    <property type="entry name" value="LeuD"/>
</dbReference>
<evidence type="ECO:0000256" key="5">
    <source>
        <dbReference type="ARBA" id="ARBA00011271"/>
    </source>
</evidence>
<evidence type="ECO:0000256" key="2">
    <source>
        <dbReference type="ARBA" id="ARBA00002695"/>
    </source>
</evidence>
<organism evidence="12 13">
    <name type="scientific">Mammaliicoccus sciuri</name>
    <name type="common">Staphylococcus sciuri</name>
    <dbReference type="NCBI Taxonomy" id="1296"/>
    <lineage>
        <taxon>Bacteria</taxon>
        <taxon>Bacillati</taxon>
        <taxon>Bacillota</taxon>
        <taxon>Bacilli</taxon>
        <taxon>Bacillales</taxon>
        <taxon>Staphylococcaceae</taxon>
        <taxon>Mammaliicoccus</taxon>
    </lineage>
</organism>
<comment type="function">
    <text evidence="2 10">Catalyzes the isomerization between 2-isopropylmalate and 3-isopropylmalate, via the formation of 2-isopropylmaleate.</text>
</comment>
<name>A0AAI8DEJ4_MAMSC</name>
<dbReference type="EC" id="4.2.1.33" evidence="10"/>
<accession>A0AAI8DEJ4</accession>
<reference evidence="13" key="1">
    <citation type="submission" date="2017-06" db="EMBL/GenBank/DDBJ databases">
        <title>FDA dAtabase for Regulatory Grade micrObial Sequences (FDA-ARGOS): Supporting development and validation of Infectious Disease Dx tests.</title>
        <authorList>
            <person name="Goldberg B."/>
            <person name="Campos J."/>
            <person name="Tallon L."/>
            <person name="Sadzewicz L."/>
            <person name="Sengamalay N."/>
            <person name="Ott S."/>
            <person name="Godinez A."/>
            <person name="Nagaraj S."/>
            <person name="Vavikolanu K."/>
            <person name="Nadendla S."/>
            <person name="George J."/>
            <person name="Geyer C."/>
            <person name="Sichtig H."/>
        </authorList>
    </citation>
    <scope>NUCLEOTIDE SEQUENCE [LARGE SCALE GENOMIC DNA]</scope>
    <source>
        <strain evidence="13">FDAARGOS_285</strain>
    </source>
</reference>
<dbReference type="FunFam" id="3.20.19.10:FF:000003">
    <property type="entry name" value="3-isopropylmalate dehydratase small subunit"/>
    <property type="match status" value="1"/>
</dbReference>
<evidence type="ECO:0000256" key="4">
    <source>
        <dbReference type="ARBA" id="ARBA00009845"/>
    </source>
</evidence>
<evidence type="ECO:0000256" key="8">
    <source>
        <dbReference type="ARBA" id="ARBA00023239"/>
    </source>
</evidence>
<evidence type="ECO:0000256" key="6">
    <source>
        <dbReference type="ARBA" id="ARBA00022430"/>
    </source>
</evidence>
<evidence type="ECO:0000256" key="10">
    <source>
        <dbReference type="HAMAP-Rule" id="MF_01031"/>
    </source>
</evidence>
<dbReference type="SUPFAM" id="SSF52016">
    <property type="entry name" value="LeuD/IlvD-like"/>
    <property type="match status" value="1"/>
</dbReference>
<dbReference type="PANTHER" id="PTHR43345">
    <property type="entry name" value="3-ISOPROPYLMALATE DEHYDRATASE SMALL SUBUNIT 2-RELATED-RELATED"/>
    <property type="match status" value="1"/>
</dbReference>